<protein>
    <submittedName>
        <fullName evidence="2">WD40 repeat domain-containing protein</fullName>
    </submittedName>
</protein>
<dbReference type="RefSeq" id="WP_379580812.1">
    <property type="nucleotide sequence ID" value="NZ_JBHUFV010000073.1"/>
</dbReference>
<dbReference type="PANTHER" id="PTHR19879:SF9">
    <property type="entry name" value="TRANSCRIPTION INITIATION FACTOR TFIID SUBUNIT 5"/>
    <property type="match status" value="1"/>
</dbReference>
<dbReference type="InterPro" id="IPR001680">
    <property type="entry name" value="WD40_rpt"/>
</dbReference>
<dbReference type="InterPro" id="IPR036322">
    <property type="entry name" value="WD40_repeat_dom_sf"/>
</dbReference>
<name>A0ABW4T9K8_9ACTN</name>
<dbReference type="SUPFAM" id="SSF50978">
    <property type="entry name" value="WD40 repeat-like"/>
    <property type="match status" value="1"/>
</dbReference>
<dbReference type="PANTHER" id="PTHR19879">
    <property type="entry name" value="TRANSCRIPTION INITIATION FACTOR TFIID"/>
    <property type="match status" value="1"/>
</dbReference>
<dbReference type="PROSITE" id="PS50294">
    <property type="entry name" value="WD_REPEATS_REGION"/>
    <property type="match status" value="1"/>
</dbReference>
<gene>
    <name evidence="2" type="ORF">ACFSKW_45380</name>
</gene>
<keyword evidence="1" id="KW-0853">WD repeat</keyword>
<dbReference type="Pfam" id="PF00400">
    <property type="entry name" value="WD40"/>
    <property type="match status" value="2"/>
</dbReference>
<sequence>MGTEETFFTSVAISPAGRWLATADSDGLVRLFERDGTPIRTLKACDDWVDTVAIAPDGSWLAAGGRDGRARL</sequence>
<keyword evidence="3" id="KW-1185">Reference proteome</keyword>
<dbReference type="Gene3D" id="2.130.10.10">
    <property type="entry name" value="YVTN repeat-like/Quinoprotein amine dehydrogenase"/>
    <property type="match status" value="1"/>
</dbReference>
<accession>A0ABW4T9K8</accession>
<reference evidence="3" key="1">
    <citation type="journal article" date="2019" name="Int. J. Syst. Evol. Microbiol.">
        <title>The Global Catalogue of Microorganisms (GCM) 10K type strain sequencing project: providing services to taxonomists for standard genome sequencing and annotation.</title>
        <authorList>
            <consortium name="The Broad Institute Genomics Platform"/>
            <consortium name="The Broad Institute Genome Sequencing Center for Infectious Disease"/>
            <person name="Wu L."/>
            <person name="Ma J."/>
        </authorList>
    </citation>
    <scope>NUCLEOTIDE SEQUENCE [LARGE SCALE GENOMIC DNA]</scope>
    <source>
        <strain evidence="3">ICMP 6774ER</strain>
    </source>
</reference>
<comment type="caution">
    <text evidence="2">The sequence shown here is derived from an EMBL/GenBank/DDBJ whole genome shotgun (WGS) entry which is preliminary data.</text>
</comment>
<evidence type="ECO:0000256" key="1">
    <source>
        <dbReference type="PROSITE-ProRule" id="PRU00221"/>
    </source>
</evidence>
<evidence type="ECO:0000313" key="3">
    <source>
        <dbReference type="Proteomes" id="UP001597368"/>
    </source>
</evidence>
<dbReference type="EMBL" id="JBHUFV010000073">
    <property type="protein sequence ID" value="MFD1938718.1"/>
    <property type="molecule type" value="Genomic_DNA"/>
</dbReference>
<dbReference type="InterPro" id="IPR015943">
    <property type="entry name" value="WD40/YVTN_repeat-like_dom_sf"/>
</dbReference>
<evidence type="ECO:0000313" key="2">
    <source>
        <dbReference type="EMBL" id="MFD1938718.1"/>
    </source>
</evidence>
<organism evidence="2 3">
    <name type="scientific">Nonomuraea mangrovi</name>
    <dbReference type="NCBI Taxonomy" id="2316207"/>
    <lineage>
        <taxon>Bacteria</taxon>
        <taxon>Bacillati</taxon>
        <taxon>Actinomycetota</taxon>
        <taxon>Actinomycetes</taxon>
        <taxon>Streptosporangiales</taxon>
        <taxon>Streptosporangiaceae</taxon>
        <taxon>Nonomuraea</taxon>
    </lineage>
</organism>
<proteinExistence type="predicted"/>
<dbReference type="SMART" id="SM00320">
    <property type="entry name" value="WD40"/>
    <property type="match status" value="2"/>
</dbReference>
<dbReference type="Proteomes" id="UP001597368">
    <property type="component" value="Unassembled WGS sequence"/>
</dbReference>